<dbReference type="KEGG" id="cut:CUTER_08300"/>
<feature type="transmembrane region" description="Helical" evidence="1">
    <location>
        <begin position="29"/>
        <end position="49"/>
    </location>
</feature>
<dbReference type="InterPro" id="IPR025327">
    <property type="entry name" value="DUF4233"/>
</dbReference>
<accession>A0A0G3HFZ3</accession>
<name>A0A0G3HFZ3_9CORY</name>
<dbReference type="EMBL" id="CP011546">
    <property type="protein sequence ID" value="AKK11645.1"/>
    <property type="molecule type" value="Genomic_DNA"/>
</dbReference>
<proteinExistence type="predicted"/>
<dbReference type="AlphaFoldDB" id="A0A0G3HFZ3"/>
<reference evidence="3" key="2">
    <citation type="submission" date="2015-05" db="EMBL/GenBank/DDBJ databases">
        <title>Complete genome sequence of Corynebacterium uterequi DSM 45634, isolated from the uterus of a maiden mare.</title>
        <authorList>
            <person name="Ruckert C."/>
            <person name="Albersmeier A."/>
            <person name="Winkler A."/>
            <person name="Tauch A."/>
        </authorList>
    </citation>
    <scope>NUCLEOTIDE SEQUENCE [LARGE SCALE GENOMIC DNA]</scope>
    <source>
        <strain evidence="3">DSM 45634</strain>
    </source>
</reference>
<evidence type="ECO:0000256" key="1">
    <source>
        <dbReference type="SAM" id="Phobius"/>
    </source>
</evidence>
<keyword evidence="1" id="KW-1133">Transmembrane helix</keyword>
<keyword evidence="1" id="KW-0812">Transmembrane</keyword>
<dbReference type="STRING" id="1072256.CUTER_08300"/>
<dbReference type="Pfam" id="PF14017">
    <property type="entry name" value="DUF4233"/>
    <property type="match status" value="1"/>
</dbReference>
<dbReference type="OrthoDB" id="4773077at2"/>
<evidence type="ECO:0000313" key="3">
    <source>
        <dbReference type="Proteomes" id="UP000035548"/>
    </source>
</evidence>
<reference evidence="2 3" key="1">
    <citation type="journal article" date="2015" name="Genome Announc.">
        <title>Virulence Factor Genes Detected in the Complete Genome Sequence of Corynebacterium uterequi DSM 45634, Isolated from the Uterus of a Maiden Mare.</title>
        <authorList>
            <person name="Ruckert C."/>
            <person name="Kriete M."/>
            <person name="Jaenicke S."/>
            <person name="Winkler A."/>
            <person name="Tauch A."/>
        </authorList>
    </citation>
    <scope>NUCLEOTIDE SEQUENCE [LARGE SCALE GENOMIC DNA]</scope>
    <source>
        <strain evidence="2 3">DSM 45634</strain>
    </source>
</reference>
<gene>
    <name evidence="2" type="ORF">CUTER_08300</name>
</gene>
<keyword evidence="1" id="KW-0472">Membrane</keyword>
<keyword evidence="3" id="KW-1185">Reference proteome</keyword>
<dbReference type="RefSeq" id="WP_047260016.1">
    <property type="nucleotide sequence ID" value="NZ_CP011546.1"/>
</dbReference>
<dbReference type="Proteomes" id="UP000035548">
    <property type="component" value="Chromosome"/>
</dbReference>
<evidence type="ECO:0000313" key="2">
    <source>
        <dbReference type="EMBL" id="AKK11645.1"/>
    </source>
</evidence>
<protein>
    <submittedName>
        <fullName evidence="2">Putative DUF4233 family protein</fullName>
    </submittedName>
</protein>
<sequence>MTQQTPAEVGPLGPGRAPVKDPMKGLRGVMAGVLILEAITIFLALTVVLKVNGGAYWTPFNWGFITALGAVHILLAFVQRFPWALPAALGVQVVGIVGGLFVHWSLSATMVVFAIVWWYVLVLRRNLLQRMSRGLLTTQHLGVE</sequence>
<feature type="transmembrane region" description="Helical" evidence="1">
    <location>
        <begin position="61"/>
        <end position="81"/>
    </location>
</feature>
<dbReference type="PATRIC" id="fig|1072256.5.peg.1639"/>
<feature type="transmembrane region" description="Helical" evidence="1">
    <location>
        <begin position="101"/>
        <end position="123"/>
    </location>
</feature>
<organism evidence="2 3">
    <name type="scientific">Corynebacterium uterequi</name>
    <dbReference type="NCBI Taxonomy" id="1072256"/>
    <lineage>
        <taxon>Bacteria</taxon>
        <taxon>Bacillati</taxon>
        <taxon>Actinomycetota</taxon>
        <taxon>Actinomycetes</taxon>
        <taxon>Mycobacteriales</taxon>
        <taxon>Corynebacteriaceae</taxon>
        <taxon>Corynebacterium</taxon>
    </lineage>
</organism>